<organism evidence="8 9">
    <name type="scientific">Stenotrophomonas acidaminiphila</name>
    <dbReference type="NCBI Taxonomy" id="128780"/>
    <lineage>
        <taxon>Bacteria</taxon>
        <taxon>Pseudomonadati</taxon>
        <taxon>Pseudomonadota</taxon>
        <taxon>Gammaproteobacteria</taxon>
        <taxon>Lysobacterales</taxon>
        <taxon>Lysobacteraceae</taxon>
        <taxon>Stenotrophomonas</taxon>
    </lineage>
</organism>
<protein>
    <submittedName>
        <fullName evidence="8">Phosphoglycerol transferase I</fullName>
    </submittedName>
</protein>
<comment type="subcellular location">
    <subcellularLocation>
        <location evidence="1">Cell membrane</location>
        <topology evidence="1">Multi-pass membrane protein</topology>
    </subcellularLocation>
</comment>
<accession>A0A0S1B3P2</accession>
<evidence type="ECO:0000256" key="5">
    <source>
        <dbReference type="ARBA" id="ARBA00023136"/>
    </source>
</evidence>
<dbReference type="AlphaFoldDB" id="A0A0S1B3P2"/>
<feature type="transmembrane region" description="Helical" evidence="6">
    <location>
        <begin position="25"/>
        <end position="42"/>
    </location>
</feature>
<dbReference type="PANTHER" id="PTHR47371:SF3">
    <property type="entry name" value="PHOSPHOGLYCEROL TRANSFERASE I"/>
    <property type="match status" value="1"/>
</dbReference>
<evidence type="ECO:0000313" key="9">
    <source>
        <dbReference type="Proteomes" id="UP000061010"/>
    </source>
</evidence>
<sequence length="724" mass="80254">MGLWIAPLLPWQRGAFRFHYPSDRMHWTFWLYLPALFVLLLSTPMLARLKAGLLSLALLAFSAWWLIDRLSGDGINAATLYHLRSDMEGAGVGDFTGYIAAFAVLVVLSLVPLLLLRVRRFHLPRHGGVLTAGFAVLLAVAVIGSPLYGDARRMYQQMKPVDYSAVAPEYVVPTRTLARPRNIVWIYGESLERTYLDETVFPGLMPNLKRLAGQALDLRGIASADGSGWTIAGLVSSMCGVPLTTAQGDENSMGRMGSFLPEAFCLGDYLRKQGYSNHYMGGANGQFAAKADFLASHGYDDIRDLAWFRQQRIAARHFSNWGIHDDVLLERAFDRFIELSRTGQPFMLTALTMDTHHPAGHLPVACKGTRYRSAHGDIGLLNALKCTDRLIARLVDRIRASEFGDDTLVVVASDHLAMPNDLSHVLETLQRENLLLFLGKDIAPRQLAASAGTTLDSGATLLQLLDPAIDAIGFGRSLLATPRAASASVAALKADPADYARYRAFARSLWLGEQTRMLRLEDDQVLVGVQKVKPPVLLEYDAQWALESVYLENTSRRFDEADPSHRLAYVDRCTAFEDASADGHWCALLVDSDQGMRLYRDAQLRRGIAVDAPLEPFHGPRPSVRQSRMISRTAQPTRPGQYVLELYASQRPARAFWVEAVSAQRKVVVAQQWVQPDSDGRISLPLGLEEQIDDLEIRAWLGHAETLAVERYALVPAIGGRPRS</sequence>
<evidence type="ECO:0000256" key="3">
    <source>
        <dbReference type="ARBA" id="ARBA00022692"/>
    </source>
</evidence>
<keyword evidence="4 6" id="KW-1133">Transmembrane helix</keyword>
<gene>
    <name evidence="8" type="primary">mdoB</name>
    <name evidence="8" type="ORF">AOT14_32970</name>
</gene>
<keyword evidence="5 6" id="KW-0472">Membrane</keyword>
<keyword evidence="9" id="KW-1185">Reference proteome</keyword>
<evidence type="ECO:0000256" key="2">
    <source>
        <dbReference type="ARBA" id="ARBA00022475"/>
    </source>
</evidence>
<dbReference type="GO" id="GO:0016740">
    <property type="term" value="F:transferase activity"/>
    <property type="evidence" value="ECO:0007669"/>
    <property type="project" value="UniProtKB-KW"/>
</dbReference>
<reference evidence="8 9" key="1">
    <citation type="journal article" date="2015" name="Genome Announc.">
        <title>Complete Genome Sequencing of Stenotrophomonas acidaminiphila ZAC14D2_NAIMI4_2, a Multidrug-Resistant Strain Isolated from Sediments of a Polluted River in Mexico, Uncovers New Antibiotic Resistance Genes and a Novel Class-II Lasso Peptide Biosynthesis Gene Cluster.</title>
        <authorList>
            <person name="Vinuesa P."/>
            <person name="Ochoa-Sanchez L.E."/>
        </authorList>
    </citation>
    <scope>NUCLEOTIDE SEQUENCE [LARGE SCALE GENOMIC DNA]</scope>
    <source>
        <strain evidence="8 9">ZAC14D2_NAIMI4_2</strain>
    </source>
</reference>
<dbReference type="InterPro" id="IPR000917">
    <property type="entry name" value="Sulfatase_N"/>
</dbReference>
<name>A0A0S1B3P2_9GAMM</name>
<evidence type="ECO:0000313" key="8">
    <source>
        <dbReference type="EMBL" id="ALJ29637.1"/>
    </source>
</evidence>
<dbReference type="InterPro" id="IPR017850">
    <property type="entry name" value="Alkaline_phosphatase_core_sf"/>
</dbReference>
<dbReference type="InterPro" id="IPR050448">
    <property type="entry name" value="OpgB/LTA_synthase_biosynth"/>
</dbReference>
<feature type="transmembrane region" description="Helical" evidence="6">
    <location>
        <begin position="95"/>
        <end position="116"/>
    </location>
</feature>
<dbReference type="PANTHER" id="PTHR47371">
    <property type="entry name" value="LIPOTEICHOIC ACID SYNTHASE"/>
    <property type="match status" value="1"/>
</dbReference>
<dbReference type="PATRIC" id="fig|128780.6.peg.3334"/>
<dbReference type="Gene3D" id="3.40.720.10">
    <property type="entry name" value="Alkaline Phosphatase, subunit A"/>
    <property type="match status" value="1"/>
</dbReference>
<feature type="transmembrane region" description="Helical" evidence="6">
    <location>
        <begin position="49"/>
        <end position="67"/>
    </location>
</feature>
<dbReference type="SUPFAM" id="SSF53649">
    <property type="entry name" value="Alkaline phosphatase-like"/>
    <property type="match status" value="1"/>
</dbReference>
<dbReference type="KEGG" id="sacz:AOT14_32970"/>
<keyword evidence="8" id="KW-0808">Transferase</keyword>
<evidence type="ECO:0000256" key="4">
    <source>
        <dbReference type="ARBA" id="ARBA00022989"/>
    </source>
</evidence>
<dbReference type="EMBL" id="CP012900">
    <property type="protein sequence ID" value="ALJ29637.1"/>
    <property type="molecule type" value="Genomic_DNA"/>
</dbReference>
<evidence type="ECO:0000256" key="1">
    <source>
        <dbReference type="ARBA" id="ARBA00004651"/>
    </source>
</evidence>
<dbReference type="Pfam" id="PF00884">
    <property type="entry name" value="Sulfatase"/>
    <property type="match status" value="1"/>
</dbReference>
<dbReference type="CDD" id="cd16015">
    <property type="entry name" value="LTA_synthase"/>
    <property type="match status" value="1"/>
</dbReference>
<evidence type="ECO:0000259" key="7">
    <source>
        <dbReference type="Pfam" id="PF00884"/>
    </source>
</evidence>
<dbReference type="NCBIfam" id="NF009027">
    <property type="entry name" value="PRK12363.1"/>
    <property type="match status" value="1"/>
</dbReference>
<feature type="transmembrane region" description="Helical" evidence="6">
    <location>
        <begin position="128"/>
        <end position="148"/>
    </location>
</feature>
<proteinExistence type="predicted"/>
<dbReference type="Proteomes" id="UP000061010">
    <property type="component" value="Chromosome"/>
</dbReference>
<evidence type="ECO:0000256" key="6">
    <source>
        <dbReference type="SAM" id="Phobius"/>
    </source>
</evidence>
<keyword evidence="2" id="KW-1003">Cell membrane</keyword>
<feature type="domain" description="Sulfatase N-terminal" evidence="7">
    <location>
        <begin position="181"/>
        <end position="465"/>
    </location>
</feature>
<dbReference type="GO" id="GO:0005886">
    <property type="term" value="C:plasma membrane"/>
    <property type="evidence" value="ECO:0007669"/>
    <property type="project" value="UniProtKB-SubCell"/>
</dbReference>
<keyword evidence="3 6" id="KW-0812">Transmembrane</keyword>